<accession>A0ABX7XAY0</accession>
<name>A0ABX7XAY0_9FLAO</name>
<dbReference type="PROSITE" id="PS00092">
    <property type="entry name" value="N6_MTASE"/>
    <property type="match status" value="1"/>
</dbReference>
<keyword evidence="3" id="KW-0808">Transferase</keyword>
<comment type="similarity">
    <text evidence="1">Belongs to the N(4)/N(6)-methyltransferase family.</text>
</comment>
<evidence type="ECO:0000313" key="5">
    <source>
        <dbReference type="EMBL" id="QTV05052.1"/>
    </source>
</evidence>
<keyword evidence="2" id="KW-0489">Methyltransferase</keyword>
<reference evidence="5 6" key="1">
    <citation type="journal article" date="2021" name="Int. J. Syst. Evol. Microbiol.">
        <title>Faecalibacter bovis sp. nov., isolated from cow faeces.</title>
        <authorList>
            <person name="Li F."/>
            <person name="Zhao W."/>
            <person name="Hong Q."/>
            <person name="Shao Q."/>
            <person name="Song J."/>
            <person name="Yang S."/>
        </authorList>
    </citation>
    <scope>NUCLEOTIDE SEQUENCE [LARGE SCALE GENOMIC DNA]</scope>
    <source>
        <strain evidence="5 6">ZY171143</strain>
    </source>
</reference>
<dbReference type="InterPro" id="IPR002941">
    <property type="entry name" value="DNA_methylase_N4/N6"/>
</dbReference>
<dbReference type="Pfam" id="PF01555">
    <property type="entry name" value="N6_N4_Mtase"/>
    <property type="match status" value="2"/>
</dbReference>
<gene>
    <name evidence="5" type="ORF">J9309_09650</name>
</gene>
<dbReference type="Proteomes" id="UP000672011">
    <property type="component" value="Chromosome"/>
</dbReference>
<organism evidence="5 6">
    <name type="scientific">Faecalibacter bovis</name>
    <dbReference type="NCBI Taxonomy" id="2898187"/>
    <lineage>
        <taxon>Bacteria</taxon>
        <taxon>Pseudomonadati</taxon>
        <taxon>Bacteroidota</taxon>
        <taxon>Flavobacteriia</taxon>
        <taxon>Flavobacteriales</taxon>
        <taxon>Weeksellaceae</taxon>
        <taxon>Faecalibacter</taxon>
    </lineage>
</organism>
<evidence type="ECO:0000256" key="3">
    <source>
        <dbReference type="ARBA" id="ARBA00022679"/>
    </source>
</evidence>
<dbReference type="Gene3D" id="3.40.50.150">
    <property type="entry name" value="Vaccinia Virus protein VP39"/>
    <property type="match status" value="2"/>
</dbReference>
<evidence type="ECO:0000313" key="6">
    <source>
        <dbReference type="Proteomes" id="UP000672011"/>
    </source>
</evidence>
<proteinExistence type="inferred from homology"/>
<evidence type="ECO:0000256" key="1">
    <source>
        <dbReference type="ARBA" id="ARBA00006594"/>
    </source>
</evidence>
<dbReference type="InterPro" id="IPR002052">
    <property type="entry name" value="DNA_methylase_N6_adenine_CS"/>
</dbReference>
<evidence type="ECO:0000256" key="2">
    <source>
        <dbReference type="ARBA" id="ARBA00022603"/>
    </source>
</evidence>
<dbReference type="RefSeq" id="WP_230475683.1">
    <property type="nucleotide sequence ID" value="NZ_CP072842.1"/>
</dbReference>
<dbReference type="SUPFAM" id="SSF53335">
    <property type="entry name" value="S-adenosyl-L-methionine-dependent methyltransferases"/>
    <property type="match status" value="2"/>
</dbReference>
<feature type="domain" description="DNA methylase N-4/N-6" evidence="4">
    <location>
        <begin position="111"/>
        <end position="163"/>
    </location>
</feature>
<feature type="domain" description="DNA methylase N-4/N-6" evidence="4">
    <location>
        <begin position="492"/>
        <end position="624"/>
    </location>
</feature>
<sequence>MTLDLFQKEDQHTNGPVTVLGQTFANDEERRAYFREELLKKLPELKEIEGFPIGEDDDIINLSDPPFYTACPNPWINDFIAEWEEEKKQLEKEGKRVPDFEVTEPYAADVSEGKNNPFYTLHTYHTKVPHPAIMRYLLHYTQPGDVVFDGFAGTGMTGVAASQCENPDADLKNKLNQEYFSVHKQYPIWGKRNAVVSDLAPAATFISANLNSKYQTSLIEKSILDKLEKLNDKYSWMYETKHTNGATGRINFIVWSEVVQCPDCNHEITLWDETADTVNGRMKKEFNCPKCQSLLKKENCVSKTETVFDRNIGEAIRIKSYNPVLINYTFNKKRYFKKTETYDLEIINKISNLKISNWYPDYIFLGKGTQWGDTWRAGVHNGINRVSDFYTKRNLILISEIWSQLHLQEKFVATSILSRNLTKLNRYVLKPRTPHGEVNGPLSGTLYISSEYVEQNFFDLIKSKIPNFSWDNSGVITSTNPAQSNQIKDNSIDYIFTDPPFGANIMYSELNYIWESWLGVFTDNKPEAIENSTQNKSTLEYQKLMIDCFKDYYRILKPGKWMTVEFSNTSAAVWNGIQTALVNAGFVVANVAALDKKHGGIKSMTYTTAVKQDLVISCYKPSSEFDTKFQKSQHSSMGVWDFVEEHLAHLPIHLVKDNATTAVVERSAKILFDRLIAFYVQRSLPVPIDAGKFQEGLKERFVERDGMYFTQEQVEEYERKKAEVPEFIQMSLFVGSEQDAVYWLRQLLEKERRTESDLHPLWMREVAGNMRKGDSLPEMRQILEENFLKDDTGKWYVPDAENEADLEKLRNKRLLKIFEDYKTEAAKPKGKLKEVRVEALRVGFKQCYQDKDFKTIVTIGDRIPNNLLMEDEVLLQFYDIAAAKI</sequence>
<dbReference type="InterPro" id="IPR029063">
    <property type="entry name" value="SAM-dependent_MTases_sf"/>
</dbReference>
<protein>
    <recommendedName>
        <fullName evidence="4">DNA methylase N-4/N-6 domain-containing protein</fullName>
    </recommendedName>
</protein>
<reference evidence="6" key="2">
    <citation type="submission" date="2021-04" db="EMBL/GenBank/DDBJ databases">
        <title>Taxonomy of Flavobacteriaceae bacterium ZY171143.</title>
        <authorList>
            <person name="Li F."/>
        </authorList>
    </citation>
    <scope>NUCLEOTIDE SEQUENCE [LARGE SCALE GENOMIC DNA]</scope>
    <source>
        <strain evidence="6">ZY171143</strain>
    </source>
</reference>
<dbReference type="EMBL" id="CP072842">
    <property type="protein sequence ID" value="QTV05052.1"/>
    <property type="molecule type" value="Genomic_DNA"/>
</dbReference>
<keyword evidence="6" id="KW-1185">Reference proteome</keyword>
<evidence type="ECO:0000259" key="4">
    <source>
        <dbReference type="Pfam" id="PF01555"/>
    </source>
</evidence>